<comment type="catalytic activity">
    <reaction evidence="1">
        <text>S-ubiquitinyl-[E2 ubiquitin-conjugating enzyme]-L-cysteine + [acceptor protein]-L-lysine = [E2 ubiquitin-conjugating enzyme]-L-cysteine + N(6)-ubiquitinyl-[acceptor protein]-L-lysine.</text>
        <dbReference type="EC" id="2.3.2.27"/>
    </reaction>
</comment>
<dbReference type="AlphaFoldDB" id="A0AAN7GGS8"/>
<dbReference type="SUPFAM" id="SSF57850">
    <property type="entry name" value="RING/U-box"/>
    <property type="match status" value="1"/>
</dbReference>
<evidence type="ECO:0000259" key="11">
    <source>
        <dbReference type="PROSITE" id="PS50089"/>
    </source>
</evidence>
<dbReference type="GO" id="GO:0010228">
    <property type="term" value="P:vegetative to reproductive phase transition of meristem"/>
    <property type="evidence" value="ECO:0007669"/>
    <property type="project" value="UniProtKB-ARBA"/>
</dbReference>
<dbReference type="Gene3D" id="3.30.40.10">
    <property type="entry name" value="Zinc/RING finger domain, C3HC4 (zinc finger)"/>
    <property type="match status" value="1"/>
</dbReference>
<keyword evidence="6 9" id="KW-0863">Zinc-finger</keyword>
<keyword evidence="4" id="KW-0808">Transferase</keyword>
<evidence type="ECO:0000256" key="7">
    <source>
        <dbReference type="ARBA" id="ARBA00022786"/>
    </source>
</evidence>
<evidence type="ECO:0000313" key="12">
    <source>
        <dbReference type="EMBL" id="KAK4745676.1"/>
    </source>
</evidence>
<proteinExistence type="predicted"/>
<dbReference type="GO" id="GO:0061630">
    <property type="term" value="F:ubiquitin protein ligase activity"/>
    <property type="evidence" value="ECO:0007669"/>
    <property type="project" value="UniProtKB-EC"/>
</dbReference>
<evidence type="ECO:0000256" key="10">
    <source>
        <dbReference type="SAM" id="MobiDB-lite"/>
    </source>
</evidence>
<feature type="region of interest" description="Disordered" evidence="10">
    <location>
        <begin position="213"/>
        <end position="240"/>
    </location>
</feature>
<reference evidence="12 13" key="1">
    <citation type="journal article" date="2023" name="Hortic Res">
        <title>Pangenome of water caltrop reveals structural variations and asymmetric subgenome divergence after allopolyploidization.</title>
        <authorList>
            <person name="Zhang X."/>
            <person name="Chen Y."/>
            <person name="Wang L."/>
            <person name="Yuan Y."/>
            <person name="Fang M."/>
            <person name="Shi L."/>
            <person name="Lu R."/>
            <person name="Comes H.P."/>
            <person name="Ma Y."/>
            <person name="Chen Y."/>
            <person name="Huang G."/>
            <person name="Zhou Y."/>
            <person name="Zheng Z."/>
            <person name="Qiu Y."/>
        </authorList>
    </citation>
    <scope>NUCLEOTIDE SEQUENCE [LARGE SCALE GENOMIC DNA]</scope>
    <source>
        <tissue evidence="12">Roots</tissue>
    </source>
</reference>
<dbReference type="PANTHER" id="PTHR22937">
    <property type="entry name" value="E3 UBIQUITIN-PROTEIN LIGASE RNF165"/>
    <property type="match status" value="1"/>
</dbReference>
<name>A0AAN7GGS8_9MYRT</name>
<feature type="compositionally biased region" description="Low complexity" evidence="10">
    <location>
        <begin position="291"/>
        <end position="307"/>
    </location>
</feature>
<dbReference type="EC" id="2.3.2.27" evidence="3"/>
<evidence type="ECO:0000256" key="6">
    <source>
        <dbReference type="ARBA" id="ARBA00022771"/>
    </source>
</evidence>
<feature type="region of interest" description="Disordered" evidence="10">
    <location>
        <begin position="115"/>
        <end position="156"/>
    </location>
</feature>
<dbReference type="PROSITE" id="PS50089">
    <property type="entry name" value="ZF_RING_2"/>
    <property type="match status" value="1"/>
</dbReference>
<feature type="compositionally biased region" description="Polar residues" evidence="10">
    <location>
        <begin position="115"/>
        <end position="136"/>
    </location>
</feature>
<dbReference type="InterPro" id="IPR001841">
    <property type="entry name" value="Znf_RING"/>
</dbReference>
<dbReference type="InterPro" id="IPR045191">
    <property type="entry name" value="MBR1/2-like"/>
</dbReference>
<evidence type="ECO:0000256" key="4">
    <source>
        <dbReference type="ARBA" id="ARBA00022679"/>
    </source>
</evidence>
<feature type="compositionally biased region" description="Low complexity" evidence="10">
    <location>
        <begin position="213"/>
        <end position="223"/>
    </location>
</feature>
<organism evidence="12 13">
    <name type="scientific">Trapa incisa</name>
    <dbReference type="NCBI Taxonomy" id="236973"/>
    <lineage>
        <taxon>Eukaryota</taxon>
        <taxon>Viridiplantae</taxon>
        <taxon>Streptophyta</taxon>
        <taxon>Embryophyta</taxon>
        <taxon>Tracheophyta</taxon>
        <taxon>Spermatophyta</taxon>
        <taxon>Magnoliopsida</taxon>
        <taxon>eudicotyledons</taxon>
        <taxon>Gunneridae</taxon>
        <taxon>Pentapetalae</taxon>
        <taxon>rosids</taxon>
        <taxon>malvids</taxon>
        <taxon>Myrtales</taxon>
        <taxon>Lythraceae</taxon>
        <taxon>Trapa</taxon>
    </lineage>
</organism>
<keyword evidence="8" id="KW-0862">Zinc</keyword>
<evidence type="ECO:0000256" key="8">
    <source>
        <dbReference type="ARBA" id="ARBA00022833"/>
    </source>
</evidence>
<dbReference type="EMBL" id="JAXIOK010000021">
    <property type="protein sequence ID" value="KAK4745676.1"/>
    <property type="molecule type" value="Genomic_DNA"/>
</dbReference>
<feature type="compositionally biased region" description="Polar residues" evidence="10">
    <location>
        <begin position="415"/>
        <end position="424"/>
    </location>
</feature>
<dbReference type="InterPro" id="IPR013083">
    <property type="entry name" value="Znf_RING/FYVE/PHD"/>
</dbReference>
<dbReference type="GO" id="GO:0008270">
    <property type="term" value="F:zinc ion binding"/>
    <property type="evidence" value="ECO:0007669"/>
    <property type="project" value="UniProtKB-KW"/>
</dbReference>
<protein>
    <recommendedName>
        <fullName evidence="3">RING-type E3 ubiquitin transferase</fullName>
        <ecNumber evidence="3">2.3.2.27</ecNumber>
    </recommendedName>
</protein>
<feature type="region of interest" description="Disordered" evidence="10">
    <location>
        <begin position="291"/>
        <end position="334"/>
    </location>
</feature>
<dbReference type="Proteomes" id="UP001345219">
    <property type="component" value="Chromosome 10"/>
</dbReference>
<comment type="pathway">
    <text evidence="2">Protein modification; protein ubiquitination.</text>
</comment>
<dbReference type="FunFam" id="3.30.40.10:FF:000309">
    <property type="entry name" value="E3 ubiquitin-protein ligase MBR2"/>
    <property type="match status" value="1"/>
</dbReference>
<sequence length="599" mass="65446">MQGQRTTIGSLSDFFSLEHGSSSSNNAINWSDVSDNCDTENLLAPNSSIDFMNDHLFDGRGYDLSNDNIFSVGQSSHSMECPINPEVDSRFLGHGSEDSPLVERSASFKSIAANNQLQEPPNSSQTEPFAGSSGSIVTIGGENGSGRHGPLNGRQLPCKRKSYEEHLGQSSRGSGCSQDAESSHYTGAYLGYSSATTGSLGISEQAEPRLHLGASGESSLSSERLPRNVRPRLNASGQHPLGSSINSELVGSDLGLLLCQESSSVELNSQLHPPEFHFPVFPLSVGGPQQVSVVGGGSSRETMSSSSRNTLENHPMFFPSGESRVRGQTRTSSAGSIRIPRNFIPAQTGASSSIQLPITHRQMHYPRRLSEYVRRSLSAVGSEPGGSQSNHPLLVSDQSSSSQDMILSSRRDNANNHSRNSLPLRSSYWLDRQGDQGVPGLPHPVRAFSTASEGRRRLASEIRSVLDMMRRGQALHLEDYMILDHSMLFGVADTRDRHRDMRLDIDNMSYEELLALEERIGNVSTGLSEEIITMRLKQRKCVILVEGETEPCCICQEEYSDGEDMGSLECGHEFHIDCIKQWLMHKNLCPICKTMGLTT</sequence>
<evidence type="ECO:0000313" key="13">
    <source>
        <dbReference type="Proteomes" id="UP001345219"/>
    </source>
</evidence>
<feature type="region of interest" description="Disordered" evidence="10">
    <location>
        <begin position="376"/>
        <end position="453"/>
    </location>
</feature>
<evidence type="ECO:0000256" key="3">
    <source>
        <dbReference type="ARBA" id="ARBA00012483"/>
    </source>
</evidence>
<comment type="caution">
    <text evidence="12">The sequence shown here is derived from an EMBL/GenBank/DDBJ whole genome shotgun (WGS) entry which is preliminary data.</text>
</comment>
<accession>A0AAN7GGS8</accession>
<dbReference type="GO" id="GO:0043161">
    <property type="term" value="P:proteasome-mediated ubiquitin-dependent protein catabolic process"/>
    <property type="evidence" value="ECO:0007669"/>
    <property type="project" value="UniProtKB-ARBA"/>
</dbReference>
<dbReference type="PANTHER" id="PTHR22937:SF163">
    <property type="entry name" value="RING-TYPE E3 UBIQUITIN TRANSFERASE"/>
    <property type="match status" value="1"/>
</dbReference>
<keyword evidence="5" id="KW-0479">Metal-binding</keyword>
<dbReference type="SMART" id="SM00184">
    <property type="entry name" value="RING"/>
    <property type="match status" value="1"/>
</dbReference>
<evidence type="ECO:0000256" key="5">
    <source>
        <dbReference type="ARBA" id="ARBA00022723"/>
    </source>
</evidence>
<evidence type="ECO:0000256" key="9">
    <source>
        <dbReference type="PROSITE-ProRule" id="PRU00175"/>
    </source>
</evidence>
<feature type="domain" description="RING-type" evidence="11">
    <location>
        <begin position="552"/>
        <end position="593"/>
    </location>
</feature>
<keyword evidence="7" id="KW-0833">Ubl conjugation pathway</keyword>
<dbReference type="Pfam" id="PF13639">
    <property type="entry name" value="zf-RING_2"/>
    <property type="match status" value="1"/>
</dbReference>
<evidence type="ECO:0000256" key="1">
    <source>
        <dbReference type="ARBA" id="ARBA00000900"/>
    </source>
</evidence>
<gene>
    <name evidence="12" type="ORF">SAY87_011988</name>
</gene>
<keyword evidence="13" id="KW-1185">Reference proteome</keyword>
<evidence type="ECO:0000256" key="2">
    <source>
        <dbReference type="ARBA" id="ARBA00004906"/>
    </source>
</evidence>